<dbReference type="WBParaSite" id="SSLN_0000520001-mRNA-1">
    <property type="protein sequence ID" value="SSLN_0000520001-mRNA-1"/>
    <property type="gene ID" value="SSLN_0000520001"/>
</dbReference>
<sequence length="181" mass="19537">MCPNRRLCPEKALPQIRSQNLKPVGAVCVGLLAGQGEEHDAAGESVLTTSPHAGAITHRREICPQVDSQMQRFVRVISEMRNLVWEHMEFQTQGPASAVFVNSGGALWQNQSVGNPEKPLSVEAHASSHQVSNGVGTINSTFGILEGNVKTTHRDCVSHAALGYVKLANQGRVCKHILVTI</sequence>
<organism evidence="3">
    <name type="scientific">Schistocephalus solidus</name>
    <name type="common">Tapeworm</name>
    <dbReference type="NCBI Taxonomy" id="70667"/>
    <lineage>
        <taxon>Eukaryota</taxon>
        <taxon>Metazoa</taxon>
        <taxon>Spiralia</taxon>
        <taxon>Lophotrochozoa</taxon>
        <taxon>Platyhelminthes</taxon>
        <taxon>Cestoda</taxon>
        <taxon>Eucestoda</taxon>
        <taxon>Diphyllobothriidea</taxon>
        <taxon>Diphyllobothriidae</taxon>
        <taxon>Schistocephalus</taxon>
    </lineage>
</organism>
<dbReference type="AlphaFoldDB" id="A0A183SLD9"/>
<dbReference type="EMBL" id="UYSU01033093">
    <property type="protein sequence ID" value="VDL91422.1"/>
    <property type="molecule type" value="Genomic_DNA"/>
</dbReference>
<reference evidence="1 2" key="2">
    <citation type="submission" date="2018-11" db="EMBL/GenBank/DDBJ databases">
        <authorList>
            <consortium name="Pathogen Informatics"/>
        </authorList>
    </citation>
    <scope>NUCLEOTIDE SEQUENCE [LARGE SCALE GENOMIC DNA]</scope>
    <source>
        <strain evidence="1 2">NST_G2</strain>
    </source>
</reference>
<evidence type="ECO:0000313" key="3">
    <source>
        <dbReference type="WBParaSite" id="SSLN_0000520001-mRNA-1"/>
    </source>
</evidence>
<name>A0A183SLD9_SCHSO</name>
<evidence type="ECO:0000313" key="2">
    <source>
        <dbReference type="Proteomes" id="UP000275846"/>
    </source>
</evidence>
<evidence type="ECO:0000313" key="1">
    <source>
        <dbReference type="EMBL" id="VDL91422.1"/>
    </source>
</evidence>
<keyword evidence="2" id="KW-1185">Reference proteome</keyword>
<gene>
    <name evidence="1" type="ORF">SSLN_LOCUS5037</name>
</gene>
<proteinExistence type="predicted"/>
<accession>A0A183SLD9</accession>
<protein>
    <submittedName>
        <fullName evidence="1 3">Uncharacterized protein</fullName>
    </submittedName>
</protein>
<dbReference type="Proteomes" id="UP000275846">
    <property type="component" value="Unassembled WGS sequence"/>
</dbReference>
<reference evidence="3" key="1">
    <citation type="submission" date="2016-06" db="UniProtKB">
        <authorList>
            <consortium name="WormBaseParasite"/>
        </authorList>
    </citation>
    <scope>IDENTIFICATION</scope>
</reference>